<dbReference type="Pfam" id="PF24535">
    <property type="entry name" value="DUF7598"/>
    <property type="match status" value="1"/>
</dbReference>
<dbReference type="InterPro" id="IPR056019">
    <property type="entry name" value="DUF7598"/>
</dbReference>
<feature type="transmembrane region" description="Helical" evidence="2">
    <location>
        <begin position="446"/>
        <end position="471"/>
    </location>
</feature>
<reference evidence="4" key="1">
    <citation type="submission" date="2022-11" db="EMBL/GenBank/DDBJ databases">
        <authorList>
            <person name="Petersen C."/>
        </authorList>
    </citation>
    <scope>NUCLEOTIDE SEQUENCE</scope>
    <source>
        <strain evidence="4">IBT 30761</strain>
    </source>
</reference>
<feature type="transmembrane region" description="Helical" evidence="2">
    <location>
        <begin position="346"/>
        <end position="364"/>
    </location>
</feature>
<evidence type="ECO:0000313" key="4">
    <source>
        <dbReference type="EMBL" id="KAJ5095226.1"/>
    </source>
</evidence>
<gene>
    <name evidence="4" type="ORF">N7532_007517</name>
</gene>
<dbReference type="PANTHER" id="PTHR39470">
    <property type="entry name" value="CHROMOSOME 10, WHOLE GENOME SHOTGUN SEQUENCE"/>
    <property type="match status" value="1"/>
</dbReference>
<dbReference type="AlphaFoldDB" id="A0A9W9F7U4"/>
<comment type="caution">
    <text evidence="4">The sequence shown here is derived from an EMBL/GenBank/DDBJ whole genome shotgun (WGS) entry which is preliminary data.</text>
</comment>
<reference evidence="4" key="2">
    <citation type="journal article" date="2023" name="IMA Fungus">
        <title>Comparative genomic study of the Penicillium genus elucidates a diverse pangenome and 15 lateral gene transfer events.</title>
        <authorList>
            <person name="Petersen C."/>
            <person name="Sorensen T."/>
            <person name="Nielsen M.R."/>
            <person name="Sondergaard T.E."/>
            <person name="Sorensen J.L."/>
            <person name="Fitzpatrick D.A."/>
            <person name="Frisvad J.C."/>
            <person name="Nielsen K.L."/>
        </authorList>
    </citation>
    <scope>NUCLEOTIDE SEQUENCE</scope>
    <source>
        <strain evidence="4">IBT 30761</strain>
    </source>
</reference>
<dbReference type="OrthoDB" id="4218123at2759"/>
<evidence type="ECO:0000256" key="1">
    <source>
        <dbReference type="SAM" id="MobiDB-lite"/>
    </source>
</evidence>
<dbReference type="EMBL" id="JAPQKI010000006">
    <property type="protein sequence ID" value="KAJ5095226.1"/>
    <property type="molecule type" value="Genomic_DNA"/>
</dbReference>
<dbReference type="Proteomes" id="UP001149074">
    <property type="component" value="Unassembled WGS sequence"/>
</dbReference>
<dbReference type="PANTHER" id="PTHR39470:SF1">
    <property type="entry name" value="CHORISMATE SYNTHASE PROTEIN"/>
    <property type="match status" value="1"/>
</dbReference>
<dbReference type="GeneID" id="81358989"/>
<feature type="transmembrane region" description="Helical" evidence="2">
    <location>
        <begin position="483"/>
        <end position="501"/>
    </location>
</feature>
<keyword evidence="2" id="KW-1133">Transmembrane helix</keyword>
<protein>
    <recommendedName>
        <fullName evidence="3">DUF7598 domain-containing protein</fullName>
    </recommendedName>
</protein>
<feature type="region of interest" description="Disordered" evidence="1">
    <location>
        <begin position="183"/>
        <end position="204"/>
    </location>
</feature>
<name>A0A9W9F7U4_9EURO</name>
<evidence type="ECO:0000259" key="3">
    <source>
        <dbReference type="Pfam" id="PF24535"/>
    </source>
</evidence>
<evidence type="ECO:0000256" key="2">
    <source>
        <dbReference type="SAM" id="Phobius"/>
    </source>
</evidence>
<keyword evidence="5" id="KW-1185">Reference proteome</keyword>
<evidence type="ECO:0000313" key="5">
    <source>
        <dbReference type="Proteomes" id="UP001149074"/>
    </source>
</evidence>
<feature type="transmembrane region" description="Helical" evidence="2">
    <location>
        <begin position="47"/>
        <end position="67"/>
    </location>
</feature>
<feature type="domain" description="DUF7598" evidence="3">
    <location>
        <begin position="11"/>
        <end position="145"/>
    </location>
</feature>
<feature type="transmembrane region" description="Helical" evidence="2">
    <location>
        <begin position="12"/>
        <end position="35"/>
    </location>
</feature>
<keyword evidence="2" id="KW-0812">Transmembrane</keyword>
<sequence length="676" mass="74251">MVWNKDLDRAGFVVLNAIRALNIIVFLDIIASCVVMEVKINMKNGYFFFMAVTHAVMALLSIALIITELPLFRGYINKNWPAFGDEAGFIVLGAIMMILGVAVLGNLNMEEMSQKSLGLAFWRIVISAGILAMVMSVMNVLATFIFSHRNPRVSARQVRAEGAQAKNNAVSRSDSQRSQLLSIKRIDSSNSYTPPPYQPSKQQRFTQRISRFLPVNPSGFSKKEDGAANGDGSAHLQPPMNDAASSIYSRPDGITRPQDAYDPTAVHPLMRNGASQIWPSFRSLGRREFPPHLRIVAPLTANSVKSVLIFFAPIIIPRLINSYRSLRASIATSPPPRPIPEGAHRALNVLFASIAFFLILSLPFNPHAPEPNVFTLTRSRINTPHDVIFNRLARLRPGDMLTEADLLLKSKLTSLFARKVYLTYGPDSLTSCQFCTIDNMYSYLLYYLPFNVLLPHLIHLSVLGVATSSPIAGPECSRWRNKFTLAGLALAAFDIYIVSTFDVLHTASAAVRAGQTPPSGFYYGITLMRPLALTVFDVSCAALIYLSSTNRFFFKPPNPADQLDQAVSAALRMLNGANGKLHAASVTRNAVVRDKNLKQRDDVYWQTMVAVENPTRSPGERAGPVQGGTAVVDNIWEEPEVAQAMSRAMAGQGGVDLAQLGTNAHEFVRGVTQGLD</sequence>
<feature type="transmembrane region" description="Helical" evidence="2">
    <location>
        <begin position="521"/>
        <end position="546"/>
    </location>
</feature>
<feature type="transmembrane region" description="Helical" evidence="2">
    <location>
        <begin position="120"/>
        <end position="146"/>
    </location>
</feature>
<feature type="region of interest" description="Disordered" evidence="1">
    <location>
        <begin position="217"/>
        <end position="260"/>
    </location>
</feature>
<proteinExistence type="predicted"/>
<keyword evidence="2" id="KW-0472">Membrane</keyword>
<dbReference type="RefSeq" id="XP_056473376.1">
    <property type="nucleotide sequence ID" value="XM_056620010.1"/>
</dbReference>
<feature type="transmembrane region" description="Helical" evidence="2">
    <location>
        <begin position="87"/>
        <end position="108"/>
    </location>
</feature>
<accession>A0A9W9F7U4</accession>
<organism evidence="4 5">
    <name type="scientific">Penicillium argentinense</name>
    <dbReference type="NCBI Taxonomy" id="1131581"/>
    <lineage>
        <taxon>Eukaryota</taxon>
        <taxon>Fungi</taxon>
        <taxon>Dikarya</taxon>
        <taxon>Ascomycota</taxon>
        <taxon>Pezizomycotina</taxon>
        <taxon>Eurotiomycetes</taxon>
        <taxon>Eurotiomycetidae</taxon>
        <taxon>Eurotiales</taxon>
        <taxon>Aspergillaceae</taxon>
        <taxon>Penicillium</taxon>
    </lineage>
</organism>